<evidence type="ECO:0000313" key="2">
    <source>
        <dbReference type="WBParaSite" id="JU765_v2.g3217.t1"/>
    </source>
</evidence>
<proteinExistence type="predicted"/>
<sequence length="95" mass="11346">MTRELNILNFRNQIAFNAILDHFPNLTSFYYKTWDLTLSNLWEEQLAEHFKFPQSNRIQRNFGSFSKFNIVLLQNLGFDSVKFVGRTIVKLETIR</sequence>
<accession>A0AC34R444</accession>
<evidence type="ECO:0000313" key="1">
    <source>
        <dbReference type="Proteomes" id="UP000887576"/>
    </source>
</evidence>
<dbReference type="Proteomes" id="UP000887576">
    <property type="component" value="Unplaced"/>
</dbReference>
<protein>
    <submittedName>
        <fullName evidence="2">Uncharacterized protein</fullName>
    </submittedName>
</protein>
<organism evidence="1 2">
    <name type="scientific">Panagrolaimus sp. JU765</name>
    <dbReference type="NCBI Taxonomy" id="591449"/>
    <lineage>
        <taxon>Eukaryota</taxon>
        <taxon>Metazoa</taxon>
        <taxon>Ecdysozoa</taxon>
        <taxon>Nematoda</taxon>
        <taxon>Chromadorea</taxon>
        <taxon>Rhabditida</taxon>
        <taxon>Tylenchina</taxon>
        <taxon>Panagrolaimomorpha</taxon>
        <taxon>Panagrolaimoidea</taxon>
        <taxon>Panagrolaimidae</taxon>
        <taxon>Panagrolaimus</taxon>
    </lineage>
</organism>
<reference evidence="2" key="1">
    <citation type="submission" date="2022-11" db="UniProtKB">
        <authorList>
            <consortium name="WormBaseParasite"/>
        </authorList>
    </citation>
    <scope>IDENTIFICATION</scope>
</reference>
<dbReference type="WBParaSite" id="JU765_v2.g3217.t1">
    <property type="protein sequence ID" value="JU765_v2.g3217.t1"/>
    <property type="gene ID" value="JU765_v2.g3217"/>
</dbReference>
<name>A0AC34R444_9BILA</name>